<feature type="domain" description="Glucose/Sorbosone dehydrogenase" evidence="2">
    <location>
        <begin position="61"/>
        <end position="355"/>
    </location>
</feature>
<dbReference type="PANTHER" id="PTHR19328:SF13">
    <property type="entry name" value="HIPL1 PROTEIN"/>
    <property type="match status" value="1"/>
</dbReference>
<proteinExistence type="predicted"/>
<dbReference type="RefSeq" id="WP_098409094.1">
    <property type="nucleotide sequence ID" value="NZ_PDJE01000001.1"/>
</dbReference>
<dbReference type="SUPFAM" id="SSF50952">
    <property type="entry name" value="Soluble quinoprotein glucose dehydrogenase"/>
    <property type="match status" value="1"/>
</dbReference>
<protein>
    <submittedName>
        <fullName evidence="3">Glucose/arabinose dehydrogenase</fullName>
    </submittedName>
</protein>
<name>A0A2A9DZQ7_9MICO</name>
<keyword evidence="4" id="KW-1185">Reference proteome</keyword>
<dbReference type="PANTHER" id="PTHR19328">
    <property type="entry name" value="HEDGEHOG-INTERACTING PROTEIN"/>
    <property type="match status" value="1"/>
</dbReference>
<accession>A0A2A9DZQ7</accession>
<dbReference type="EMBL" id="PDJE01000001">
    <property type="protein sequence ID" value="PFG32178.1"/>
    <property type="molecule type" value="Genomic_DNA"/>
</dbReference>
<evidence type="ECO:0000256" key="1">
    <source>
        <dbReference type="SAM" id="SignalP"/>
    </source>
</evidence>
<dbReference type="Proteomes" id="UP000221369">
    <property type="component" value="Unassembled WGS sequence"/>
</dbReference>
<dbReference type="AlphaFoldDB" id="A0A2A9DZQ7"/>
<feature type="signal peptide" evidence="1">
    <location>
        <begin position="1"/>
        <end position="26"/>
    </location>
</feature>
<evidence type="ECO:0000259" key="2">
    <source>
        <dbReference type="Pfam" id="PF07995"/>
    </source>
</evidence>
<gene>
    <name evidence="3" type="ORF">ATJ78_3165</name>
</gene>
<dbReference type="InterPro" id="IPR011041">
    <property type="entry name" value="Quinoprot_gluc/sorb_DH_b-prop"/>
</dbReference>
<dbReference type="InterPro" id="IPR012938">
    <property type="entry name" value="Glc/Sorbosone_DH"/>
</dbReference>
<dbReference type="Gene3D" id="2.120.10.30">
    <property type="entry name" value="TolB, C-terminal domain"/>
    <property type="match status" value="1"/>
</dbReference>
<evidence type="ECO:0000313" key="3">
    <source>
        <dbReference type="EMBL" id="PFG32178.1"/>
    </source>
</evidence>
<reference evidence="3 4" key="1">
    <citation type="submission" date="2017-10" db="EMBL/GenBank/DDBJ databases">
        <title>Sequencing the genomes of 1000 actinobacteria strains.</title>
        <authorList>
            <person name="Klenk H.-P."/>
        </authorList>
    </citation>
    <scope>NUCLEOTIDE SEQUENCE [LARGE SCALE GENOMIC DNA]</scope>
    <source>
        <strain evidence="3 4">DSM 21798</strain>
    </source>
</reference>
<comment type="caution">
    <text evidence="3">The sequence shown here is derived from an EMBL/GenBank/DDBJ whole genome shotgun (WGS) entry which is preliminary data.</text>
</comment>
<sequence>MPSRAYSQRMLSSAALLAASALLLTACTSTEVPTDPRASASADSGAPGMPSGEYDVLATNLDAPWSVVPLDGGALLSLRDAAQIVHLAAGGALNVVATVDQAAPGGEGGLLGLALHDDDGDAWLYAYVTTASDNRILRYPVTGLPDDPQLGASTVVLTGIPKASIHNGGRLAFGPDGMLYATTGDATGGEIAQDIDSLAGKILRMTPDGSVPDDNPIDGSLVYSLGHRNPQGLAWTDDGTLWASEFGQNTWDELNIIEPGANYGWPTVEGIADDDRFVDPVLQWSTAEASPSGLAAIGDTLYMAGLGGERLWVIETEADAPTASAFFVGEFGRVRDAVATASGSLWLLTNNTDGRGNPGADDDKLIEVRINASRSG</sequence>
<organism evidence="3 4">
    <name type="scientific">Paramicrobacterium agarici</name>
    <dbReference type="NCBI Taxonomy" id="630514"/>
    <lineage>
        <taxon>Bacteria</taxon>
        <taxon>Bacillati</taxon>
        <taxon>Actinomycetota</taxon>
        <taxon>Actinomycetes</taxon>
        <taxon>Micrococcales</taxon>
        <taxon>Microbacteriaceae</taxon>
        <taxon>Paramicrobacterium</taxon>
    </lineage>
</organism>
<dbReference type="InterPro" id="IPR011042">
    <property type="entry name" value="6-blade_b-propeller_TolB-like"/>
</dbReference>
<dbReference type="Pfam" id="PF07995">
    <property type="entry name" value="GSDH"/>
    <property type="match status" value="1"/>
</dbReference>
<keyword evidence="1" id="KW-0732">Signal</keyword>
<evidence type="ECO:0000313" key="4">
    <source>
        <dbReference type="Proteomes" id="UP000221369"/>
    </source>
</evidence>
<feature type="chain" id="PRO_5038960872" evidence="1">
    <location>
        <begin position="27"/>
        <end position="376"/>
    </location>
</feature>
<dbReference type="PROSITE" id="PS51257">
    <property type="entry name" value="PROKAR_LIPOPROTEIN"/>
    <property type="match status" value="1"/>
</dbReference>